<evidence type="ECO:0000313" key="2">
    <source>
        <dbReference type="EMBL" id="KAJ8348710.1"/>
    </source>
</evidence>
<organism evidence="2 3">
    <name type="scientific">Synaphobranchus kaupii</name>
    <name type="common">Kaup's arrowtooth eel</name>
    <dbReference type="NCBI Taxonomy" id="118154"/>
    <lineage>
        <taxon>Eukaryota</taxon>
        <taxon>Metazoa</taxon>
        <taxon>Chordata</taxon>
        <taxon>Craniata</taxon>
        <taxon>Vertebrata</taxon>
        <taxon>Euteleostomi</taxon>
        <taxon>Actinopterygii</taxon>
        <taxon>Neopterygii</taxon>
        <taxon>Teleostei</taxon>
        <taxon>Anguilliformes</taxon>
        <taxon>Synaphobranchidae</taxon>
        <taxon>Synaphobranchus</taxon>
    </lineage>
</organism>
<feature type="region of interest" description="Disordered" evidence="1">
    <location>
        <begin position="108"/>
        <end position="127"/>
    </location>
</feature>
<comment type="caution">
    <text evidence="2">The sequence shown here is derived from an EMBL/GenBank/DDBJ whole genome shotgun (WGS) entry which is preliminary data.</text>
</comment>
<gene>
    <name evidence="2" type="ORF">SKAU_G00272990</name>
</gene>
<accession>A0A9Q1F0V5</accession>
<name>A0A9Q1F0V5_SYNKA</name>
<feature type="region of interest" description="Disordered" evidence="1">
    <location>
        <begin position="83"/>
        <end position="103"/>
    </location>
</feature>
<protein>
    <submittedName>
        <fullName evidence="2">Uncharacterized protein</fullName>
    </submittedName>
</protein>
<evidence type="ECO:0000256" key="1">
    <source>
        <dbReference type="SAM" id="MobiDB-lite"/>
    </source>
</evidence>
<proteinExistence type="predicted"/>
<sequence length="152" mass="15893">MCRGRLSKVSAEGFAGPNALLSADTRTARQVRHNVSKAGDGHTAGGFYDNALDGRVRGHHNGANHNGASHNGANNCAQQHRHVRGAPRHPLGPGSPNAGPLLHGAPTRGTPVTSASPPACFQTPRRSRPATRSLSFISISISMVWATAFPQP</sequence>
<dbReference type="Proteomes" id="UP001152622">
    <property type="component" value="Chromosome 10"/>
</dbReference>
<keyword evidence="3" id="KW-1185">Reference proteome</keyword>
<dbReference type="AlphaFoldDB" id="A0A9Q1F0V5"/>
<dbReference type="EMBL" id="JAINUF010000010">
    <property type="protein sequence ID" value="KAJ8348710.1"/>
    <property type="molecule type" value="Genomic_DNA"/>
</dbReference>
<evidence type="ECO:0000313" key="3">
    <source>
        <dbReference type="Proteomes" id="UP001152622"/>
    </source>
</evidence>
<reference evidence="2" key="1">
    <citation type="journal article" date="2023" name="Science">
        <title>Genome structures resolve the early diversification of teleost fishes.</title>
        <authorList>
            <person name="Parey E."/>
            <person name="Louis A."/>
            <person name="Montfort J."/>
            <person name="Bouchez O."/>
            <person name="Roques C."/>
            <person name="Iampietro C."/>
            <person name="Lluch J."/>
            <person name="Castinel A."/>
            <person name="Donnadieu C."/>
            <person name="Desvignes T."/>
            <person name="Floi Bucao C."/>
            <person name="Jouanno E."/>
            <person name="Wen M."/>
            <person name="Mejri S."/>
            <person name="Dirks R."/>
            <person name="Jansen H."/>
            <person name="Henkel C."/>
            <person name="Chen W.J."/>
            <person name="Zahm M."/>
            <person name="Cabau C."/>
            <person name="Klopp C."/>
            <person name="Thompson A.W."/>
            <person name="Robinson-Rechavi M."/>
            <person name="Braasch I."/>
            <person name="Lecointre G."/>
            <person name="Bobe J."/>
            <person name="Postlethwait J.H."/>
            <person name="Berthelot C."/>
            <person name="Roest Crollius H."/>
            <person name="Guiguen Y."/>
        </authorList>
    </citation>
    <scope>NUCLEOTIDE SEQUENCE</scope>
    <source>
        <strain evidence="2">WJC10195</strain>
    </source>
</reference>